<protein>
    <submittedName>
        <fullName evidence="3">Cysteine hydrolase</fullName>
    </submittedName>
</protein>
<evidence type="ECO:0000259" key="2">
    <source>
        <dbReference type="Pfam" id="PF00857"/>
    </source>
</evidence>
<dbReference type="RefSeq" id="WP_211910796.1">
    <property type="nucleotide sequence ID" value="NZ_CP036498.1"/>
</dbReference>
<dbReference type="Pfam" id="PF00857">
    <property type="entry name" value="Isochorismatase"/>
    <property type="match status" value="1"/>
</dbReference>
<evidence type="ECO:0000313" key="3">
    <source>
        <dbReference type="EMBL" id="QUS42060.1"/>
    </source>
</evidence>
<dbReference type="PANTHER" id="PTHR43540">
    <property type="entry name" value="PEROXYUREIDOACRYLATE/UREIDOACRYLATE AMIDOHYDROLASE-RELATED"/>
    <property type="match status" value="1"/>
</dbReference>
<accession>A0ABX8AI95</accession>
<keyword evidence="1 3" id="KW-0378">Hydrolase</keyword>
<dbReference type="GO" id="GO:0016787">
    <property type="term" value="F:hydrolase activity"/>
    <property type="evidence" value="ECO:0007669"/>
    <property type="project" value="UniProtKB-KW"/>
</dbReference>
<dbReference type="InterPro" id="IPR000868">
    <property type="entry name" value="Isochorismatase-like_dom"/>
</dbReference>
<organism evidence="3 4">
    <name type="scientific">Tardiphaga alba</name>
    <dbReference type="NCBI Taxonomy" id="340268"/>
    <lineage>
        <taxon>Bacteria</taxon>
        <taxon>Pseudomonadati</taxon>
        <taxon>Pseudomonadota</taxon>
        <taxon>Alphaproteobacteria</taxon>
        <taxon>Hyphomicrobiales</taxon>
        <taxon>Nitrobacteraceae</taxon>
        <taxon>Tardiphaga</taxon>
    </lineage>
</organism>
<gene>
    <name evidence="3" type="ORF">RPMA_26985</name>
</gene>
<sequence>MAAKVSRDPIRNAVHLCVDMQRIFARGGMWETPWMARVLPGIVATAELNPPRNVFTRFITPRSADERPGRWRQYFKRWERATRDRLPPDQLDLIGALARMVPPGHVVDKPGYSAFAGTDLAARLHGRAVDTVIVTGAETDVCVLSTVLSAVELGFRTVVVEDALCSSSDEGHDALMTIYRTRYTEQIDLVPLADLPDLWRDPHYRILGTWTGTPRFSGVRSMGGRDG</sequence>
<dbReference type="Proteomes" id="UP000682843">
    <property type="component" value="Chromosome"/>
</dbReference>
<dbReference type="Gene3D" id="3.40.50.850">
    <property type="entry name" value="Isochorismatase-like"/>
    <property type="match status" value="1"/>
</dbReference>
<dbReference type="EMBL" id="CP036498">
    <property type="protein sequence ID" value="QUS42060.1"/>
    <property type="molecule type" value="Genomic_DNA"/>
</dbReference>
<dbReference type="SUPFAM" id="SSF52499">
    <property type="entry name" value="Isochorismatase-like hydrolases"/>
    <property type="match status" value="1"/>
</dbReference>
<evidence type="ECO:0000256" key="1">
    <source>
        <dbReference type="ARBA" id="ARBA00022801"/>
    </source>
</evidence>
<evidence type="ECO:0000313" key="4">
    <source>
        <dbReference type="Proteomes" id="UP000682843"/>
    </source>
</evidence>
<keyword evidence="4" id="KW-1185">Reference proteome</keyword>
<name>A0ABX8AI95_9BRAD</name>
<proteinExistence type="predicted"/>
<dbReference type="CDD" id="cd00431">
    <property type="entry name" value="cysteine_hydrolases"/>
    <property type="match status" value="1"/>
</dbReference>
<dbReference type="InterPro" id="IPR050272">
    <property type="entry name" value="Isochorismatase-like_hydrls"/>
</dbReference>
<dbReference type="InterPro" id="IPR036380">
    <property type="entry name" value="Isochorismatase-like_sf"/>
</dbReference>
<dbReference type="PANTHER" id="PTHR43540:SF6">
    <property type="entry name" value="ISOCHORISMATASE-LIKE DOMAIN-CONTAINING PROTEIN"/>
    <property type="match status" value="1"/>
</dbReference>
<reference evidence="3 4" key="1">
    <citation type="submission" date="2019-02" db="EMBL/GenBank/DDBJ databases">
        <title>Emended description of the genus Rhodopseudomonas and description of Rhodopseudomonas albus sp. nov., a non-phototrophic, heavy-metal-tolerant bacterium isolated from garden soil.</title>
        <authorList>
            <person name="Bao Z."/>
            <person name="Cao W.W."/>
            <person name="Sato Y."/>
            <person name="Nishizawa T."/>
            <person name="Zhao J."/>
            <person name="Guo Y."/>
            <person name="Ohta H."/>
        </authorList>
    </citation>
    <scope>NUCLEOTIDE SEQUENCE [LARGE SCALE GENOMIC DNA]</scope>
    <source>
        <strain evidence="3 4">SK50-23</strain>
    </source>
</reference>
<feature type="domain" description="Isochorismatase-like" evidence="2">
    <location>
        <begin position="14"/>
        <end position="187"/>
    </location>
</feature>